<accession>A0ABY5PDD6</accession>
<dbReference type="Pfam" id="PF00550">
    <property type="entry name" value="PP-binding"/>
    <property type="match status" value="1"/>
</dbReference>
<dbReference type="InterPro" id="IPR036736">
    <property type="entry name" value="ACP-like_sf"/>
</dbReference>
<dbReference type="EMBL" id="CP088295">
    <property type="protein sequence ID" value="UUY02689.1"/>
    <property type="molecule type" value="Genomic_DNA"/>
</dbReference>
<reference evidence="3" key="1">
    <citation type="submission" date="2021-11" db="EMBL/GenBank/DDBJ databases">
        <title>Cultivation dependent microbiological survey of springs from the worlds oldest radium mine currently devoted to the extraction of radon-saturated water.</title>
        <authorList>
            <person name="Kapinusova G."/>
            <person name="Smrhova T."/>
            <person name="Strejcek M."/>
            <person name="Suman J."/>
            <person name="Jani K."/>
            <person name="Pajer P."/>
            <person name="Uhlik O."/>
        </authorList>
    </citation>
    <scope>NUCLEOTIDE SEQUENCE [LARGE SCALE GENOMIC DNA]</scope>
    <source>
        <strain evidence="3">J379</strain>
    </source>
</reference>
<proteinExistence type="predicted"/>
<dbReference type="Proteomes" id="UP001058860">
    <property type="component" value="Chromosome"/>
</dbReference>
<dbReference type="Gene3D" id="1.10.1200.10">
    <property type="entry name" value="ACP-like"/>
    <property type="match status" value="1"/>
</dbReference>
<evidence type="ECO:0000313" key="3">
    <source>
        <dbReference type="Proteomes" id="UP001058860"/>
    </source>
</evidence>
<dbReference type="SUPFAM" id="SSF47336">
    <property type="entry name" value="ACP-like"/>
    <property type="match status" value="1"/>
</dbReference>
<feature type="domain" description="Carrier" evidence="1">
    <location>
        <begin position="12"/>
        <end position="74"/>
    </location>
</feature>
<name>A0ABY5PDD6_9ACTN</name>
<dbReference type="RefSeq" id="WP_353863213.1">
    <property type="nucleotide sequence ID" value="NZ_CP088295.1"/>
</dbReference>
<sequence>MSDDLRTLIVDALVEVAPEIDPADVRDDEPVQEQFDLDSMDFLAFLEGVAARTGVEIPERAYRDVETIAGCVTYVAAARSA</sequence>
<evidence type="ECO:0000259" key="1">
    <source>
        <dbReference type="Pfam" id="PF00550"/>
    </source>
</evidence>
<gene>
    <name evidence="2" type="ORF">LRS13_18650</name>
</gene>
<dbReference type="InterPro" id="IPR009081">
    <property type="entry name" value="PP-bd_ACP"/>
</dbReference>
<protein>
    <submittedName>
        <fullName evidence="2">Acyl carrier protein</fullName>
    </submittedName>
</protein>
<keyword evidence="3" id="KW-1185">Reference proteome</keyword>
<evidence type="ECO:0000313" key="2">
    <source>
        <dbReference type="EMBL" id="UUY02689.1"/>
    </source>
</evidence>
<organism evidence="2 3">
    <name type="scientific">Svornostia abyssi</name>
    <dbReference type="NCBI Taxonomy" id="2898438"/>
    <lineage>
        <taxon>Bacteria</taxon>
        <taxon>Bacillati</taxon>
        <taxon>Actinomycetota</taxon>
        <taxon>Thermoleophilia</taxon>
        <taxon>Solirubrobacterales</taxon>
        <taxon>Baekduiaceae</taxon>
        <taxon>Svornostia</taxon>
    </lineage>
</organism>